<feature type="transmembrane region" description="Helical" evidence="3">
    <location>
        <begin position="69"/>
        <end position="89"/>
    </location>
</feature>
<dbReference type="GeneID" id="81600992"/>
<evidence type="ECO:0000256" key="1">
    <source>
        <dbReference type="ARBA" id="ARBA00004141"/>
    </source>
</evidence>
<feature type="transmembrane region" description="Helical" evidence="3">
    <location>
        <begin position="414"/>
        <end position="436"/>
    </location>
</feature>
<feature type="transmembrane region" description="Helical" evidence="3">
    <location>
        <begin position="190"/>
        <end position="209"/>
    </location>
</feature>
<keyword evidence="3" id="KW-0472">Membrane</keyword>
<feature type="transmembrane region" description="Helical" evidence="3">
    <location>
        <begin position="130"/>
        <end position="152"/>
    </location>
</feature>
<keyword evidence="3" id="KW-0812">Transmembrane</keyword>
<name>A0AAD6C2S5_9EURO</name>
<dbReference type="GO" id="GO:0022857">
    <property type="term" value="F:transmembrane transporter activity"/>
    <property type="evidence" value="ECO:0007669"/>
    <property type="project" value="InterPro"/>
</dbReference>
<feature type="transmembrane region" description="Helical" evidence="3">
    <location>
        <begin position="25"/>
        <end position="48"/>
    </location>
</feature>
<dbReference type="PROSITE" id="PS50850">
    <property type="entry name" value="MFS"/>
    <property type="match status" value="1"/>
</dbReference>
<dbReference type="Proteomes" id="UP001213681">
    <property type="component" value="Unassembled WGS sequence"/>
</dbReference>
<feature type="transmembrane region" description="Helical" evidence="3">
    <location>
        <begin position="158"/>
        <end position="178"/>
    </location>
</feature>
<organism evidence="5 6">
    <name type="scientific">Penicillium daleae</name>
    <dbReference type="NCBI Taxonomy" id="63821"/>
    <lineage>
        <taxon>Eukaryota</taxon>
        <taxon>Fungi</taxon>
        <taxon>Dikarya</taxon>
        <taxon>Ascomycota</taxon>
        <taxon>Pezizomycotina</taxon>
        <taxon>Eurotiomycetes</taxon>
        <taxon>Eurotiomycetidae</taxon>
        <taxon>Eurotiales</taxon>
        <taxon>Aspergillaceae</taxon>
        <taxon>Penicillium</taxon>
    </lineage>
</organism>
<feature type="transmembrane region" description="Helical" evidence="3">
    <location>
        <begin position="311"/>
        <end position="331"/>
    </location>
</feature>
<feature type="transmembrane region" description="Helical" evidence="3">
    <location>
        <begin position="382"/>
        <end position="402"/>
    </location>
</feature>
<comment type="subcellular location">
    <subcellularLocation>
        <location evidence="1">Membrane</location>
        <topology evidence="1">Multi-pass membrane protein</topology>
    </subcellularLocation>
</comment>
<dbReference type="SUPFAM" id="SSF103473">
    <property type="entry name" value="MFS general substrate transporter"/>
    <property type="match status" value="1"/>
</dbReference>
<dbReference type="InterPro" id="IPR036259">
    <property type="entry name" value="MFS_trans_sf"/>
</dbReference>
<keyword evidence="3" id="KW-1133">Transmembrane helix</keyword>
<reference evidence="5" key="2">
    <citation type="journal article" date="2023" name="IMA Fungus">
        <title>Comparative genomic study of the Penicillium genus elucidates a diverse pangenome and 15 lateral gene transfer events.</title>
        <authorList>
            <person name="Petersen C."/>
            <person name="Sorensen T."/>
            <person name="Nielsen M.R."/>
            <person name="Sondergaard T.E."/>
            <person name="Sorensen J.L."/>
            <person name="Fitzpatrick D.A."/>
            <person name="Frisvad J.C."/>
            <person name="Nielsen K.L."/>
        </authorList>
    </citation>
    <scope>NUCLEOTIDE SEQUENCE</scope>
    <source>
        <strain evidence="5">IBT 16125</strain>
    </source>
</reference>
<dbReference type="InterPro" id="IPR050327">
    <property type="entry name" value="Proton-linked_MCT"/>
</dbReference>
<proteinExistence type="inferred from homology"/>
<dbReference type="InterPro" id="IPR020846">
    <property type="entry name" value="MFS_dom"/>
</dbReference>
<dbReference type="Pfam" id="PF07690">
    <property type="entry name" value="MFS_1"/>
    <property type="match status" value="1"/>
</dbReference>
<accession>A0AAD6C2S5</accession>
<dbReference type="AlphaFoldDB" id="A0AAD6C2S5"/>
<dbReference type="PANTHER" id="PTHR11360">
    <property type="entry name" value="MONOCARBOXYLATE TRANSPORTER"/>
    <property type="match status" value="1"/>
</dbReference>
<feature type="transmembrane region" description="Helical" evidence="3">
    <location>
        <begin position="248"/>
        <end position="272"/>
    </location>
</feature>
<dbReference type="RefSeq" id="XP_056763575.1">
    <property type="nucleotide sequence ID" value="XM_056910749.1"/>
</dbReference>
<evidence type="ECO:0000256" key="3">
    <source>
        <dbReference type="SAM" id="Phobius"/>
    </source>
</evidence>
<feature type="transmembrane region" description="Helical" evidence="3">
    <location>
        <begin position="343"/>
        <end position="362"/>
    </location>
</feature>
<keyword evidence="6" id="KW-1185">Reference proteome</keyword>
<dbReference type="PANTHER" id="PTHR11360:SF284">
    <property type="entry name" value="EG:103B4.3 PROTEIN-RELATED"/>
    <property type="match status" value="1"/>
</dbReference>
<feature type="domain" description="Major facilitator superfamily (MFS) profile" evidence="4">
    <location>
        <begin position="26"/>
        <end position="441"/>
    </location>
</feature>
<dbReference type="GO" id="GO:0016020">
    <property type="term" value="C:membrane"/>
    <property type="evidence" value="ECO:0007669"/>
    <property type="project" value="UniProtKB-SubCell"/>
</dbReference>
<feature type="transmembrane region" description="Helical" evidence="3">
    <location>
        <begin position="101"/>
        <end position="123"/>
    </location>
</feature>
<evidence type="ECO:0000313" key="5">
    <source>
        <dbReference type="EMBL" id="KAJ5443495.1"/>
    </source>
</evidence>
<evidence type="ECO:0000313" key="6">
    <source>
        <dbReference type="Proteomes" id="UP001213681"/>
    </source>
</evidence>
<dbReference type="EMBL" id="JAPVEA010000007">
    <property type="protein sequence ID" value="KAJ5443495.1"/>
    <property type="molecule type" value="Genomic_DNA"/>
</dbReference>
<comment type="similarity">
    <text evidence="2">Belongs to the major facilitator superfamily. Monocarboxylate porter (TC 2.A.1.13) family.</text>
</comment>
<sequence length="443" mass="48083">MNRQLPQMLVIDDSQSNLRYDLQSVLILVSSTGLVFTACGISFAFGVYQELYDSMSSIPNTPFTGATPAQIDLIGTLAIALMTIGAPFTTTWIKQYSPRRVVWSGGLIYSVALLLASFSYTLWQFLLTQGFLLGIGTCMAYMPSVTVGPTWFSLHRGLAMGIILSGTGIGGVIWPLAFRSLIARIGFRNTLRATSGISFILISIFGAFIRWPASQMSRIQAENRAILLSPNMFRIPLVDWRVARTRRFIAHALGAALQSAAYYTPIFFFASYARTLGYSQATSANFIAISNAASVPSRIIIGHAADRMGRLNTMLLTTLLSAVAVLGIWFPSSNSSQESGGKSLFIAFTICYGVFASAYISLFPTTLVETFGIQNFASVNGVLYMVRGFAMLLGTPVAGLLIRSSNYQKPDPRNYGNTSIMVGALFSAATIAVFWARLEGSLS</sequence>
<dbReference type="InterPro" id="IPR011701">
    <property type="entry name" value="MFS"/>
</dbReference>
<evidence type="ECO:0000256" key="2">
    <source>
        <dbReference type="ARBA" id="ARBA00006727"/>
    </source>
</evidence>
<protein>
    <recommendedName>
        <fullName evidence="4">Major facilitator superfamily (MFS) profile domain-containing protein</fullName>
    </recommendedName>
</protein>
<comment type="caution">
    <text evidence="5">The sequence shown here is derived from an EMBL/GenBank/DDBJ whole genome shotgun (WGS) entry which is preliminary data.</text>
</comment>
<gene>
    <name evidence="5" type="ORF">N7458_007367</name>
</gene>
<dbReference type="Gene3D" id="1.20.1250.20">
    <property type="entry name" value="MFS general substrate transporter like domains"/>
    <property type="match status" value="1"/>
</dbReference>
<evidence type="ECO:0000259" key="4">
    <source>
        <dbReference type="PROSITE" id="PS50850"/>
    </source>
</evidence>
<reference evidence="5" key="1">
    <citation type="submission" date="2022-12" db="EMBL/GenBank/DDBJ databases">
        <authorList>
            <person name="Petersen C."/>
        </authorList>
    </citation>
    <scope>NUCLEOTIDE SEQUENCE</scope>
    <source>
        <strain evidence="5">IBT 16125</strain>
    </source>
</reference>